<evidence type="ECO:0000256" key="5">
    <source>
        <dbReference type="SAM" id="MobiDB-lite"/>
    </source>
</evidence>
<feature type="domain" description="Pectinesterase inhibitor" evidence="7">
    <location>
        <begin position="48"/>
        <end position="195"/>
    </location>
</feature>
<dbReference type="GO" id="GO:0004857">
    <property type="term" value="F:enzyme inhibitor activity"/>
    <property type="evidence" value="ECO:0007669"/>
    <property type="project" value="InterPro"/>
</dbReference>
<accession>A0AAV0J7Y4</accession>
<evidence type="ECO:0000313" key="9">
    <source>
        <dbReference type="Proteomes" id="UP001154282"/>
    </source>
</evidence>
<keyword evidence="4" id="KW-0175">Coiled coil</keyword>
<dbReference type="SUPFAM" id="SSF101148">
    <property type="entry name" value="Plant invertase/pectin methylesterase inhibitor"/>
    <property type="match status" value="1"/>
</dbReference>
<dbReference type="Gene3D" id="1.20.140.40">
    <property type="entry name" value="Invertase/pectin methylesterase inhibitor family protein"/>
    <property type="match status" value="1"/>
</dbReference>
<dbReference type="PANTHER" id="PTHR36710:SF18">
    <property type="entry name" value="PECTINESTERASE INHIBITOR 5-RELATED"/>
    <property type="match status" value="1"/>
</dbReference>
<reference evidence="8" key="1">
    <citation type="submission" date="2022-08" db="EMBL/GenBank/DDBJ databases">
        <authorList>
            <person name="Gutierrez-Valencia J."/>
        </authorList>
    </citation>
    <scope>NUCLEOTIDE SEQUENCE</scope>
</reference>
<evidence type="ECO:0000256" key="1">
    <source>
        <dbReference type="ARBA" id="ARBA00022729"/>
    </source>
</evidence>
<feature type="signal peptide" evidence="6">
    <location>
        <begin position="1"/>
        <end position="24"/>
    </location>
</feature>
<keyword evidence="9" id="KW-1185">Reference proteome</keyword>
<dbReference type="PANTHER" id="PTHR36710">
    <property type="entry name" value="PECTINESTERASE INHIBITOR-LIKE"/>
    <property type="match status" value="1"/>
</dbReference>
<dbReference type="InterPro" id="IPR006501">
    <property type="entry name" value="Pectinesterase_inhib_dom"/>
</dbReference>
<dbReference type="InterPro" id="IPR052421">
    <property type="entry name" value="PCW_Enzyme_Inhibitor"/>
</dbReference>
<sequence length="201" mass="21783">MDCTSISTFLLVLITITTCHQAHAQEAPQAAPGPSTSTSASATGPTMTKPELLAKACDNTPLTKDLCRSFLASFPESEVKDIHALAKFAIKMTSLNASKTHDQIETMEHNPATDDVTKQRLNDCAENYQDAIDQLEDSMPALDSKVYDDVITFITAAVQDVESCEDGFKEPPAVKSPMTETNEVFTQLCNICLSITNMCGK</sequence>
<feature type="coiled-coil region" evidence="4">
    <location>
        <begin position="118"/>
        <end position="145"/>
    </location>
</feature>
<keyword evidence="1 6" id="KW-0732">Signal</keyword>
<evidence type="ECO:0000259" key="7">
    <source>
        <dbReference type="SMART" id="SM00856"/>
    </source>
</evidence>
<keyword evidence="2" id="KW-1015">Disulfide bond</keyword>
<dbReference type="CDD" id="cd15801">
    <property type="entry name" value="PMEI-like_1"/>
    <property type="match status" value="1"/>
</dbReference>
<protein>
    <recommendedName>
        <fullName evidence="7">Pectinesterase inhibitor domain-containing protein</fullName>
    </recommendedName>
</protein>
<dbReference type="Pfam" id="PF04043">
    <property type="entry name" value="PMEI"/>
    <property type="match status" value="1"/>
</dbReference>
<comment type="similarity">
    <text evidence="3">Belongs to the PMEI family.</text>
</comment>
<dbReference type="NCBIfam" id="TIGR01614">
    <property type="entry name" value="PME_inhib"/>
    <property type="match status" value="1"/>
</dbReference>
<proteinExistence type="inferred from homology"/>
<name>A0AAV0J7Y4_9ROSI</name>
<dbReference type="InterPro" id="IPR035513">
    <property type="entry name" value="Invertase/methylesterase_inhib"/>
</dbReference>
<dbReference type="AlphaFoldDB" id="A0AAV0J7Y4"/>
<evidence type="ECO:0000256" key="4">
    <source>
        <dbReference type="SAM" id="Coils"/>
    </source>
</evidence>
<gene>
    <name evidence="8" type="ORF">LITE_LOCUS12715</name>
</gene>
<organism evidence="8 9">
    <name type="scientific">Linum tenue</name>
    <dbReference type="NCBI Taxonomy" id="586396"/>
    <lineage>
        <taxon>Eukaryota</taxon>
        <taxon>Viridiplantae</taxon>
        <taxon>Streptophyta</taxon>
        <taxon>Embryophyta</taxon>
        <taxon>Tracheophyta</taxon>
        <taxon>Spermatophyta</taxon>
        <taxon>Magnoliopsida</taxon>
        <taxon>eudicotyledons</taxon>
        <taxon>Gunneridae</taxon>
        <taxon>Pentapetalae</taxon>
        <taxon>rosids</taxon>
        <taxon>fabids</taxon>
        <taxon>Malpighiales</taxon>
        <taxon>Linaceae</taxon>
        <taxon>Linum</taxon>
    </lineage>
</organism>
<evidence type="ECO:0000256" key="2">
    <source>
        <dbReference type="ARBA" id="ARBA00023157"/>
    </source>
</evidence>
<feature type="region of interest" description="Disordered" evidence="5">
    <location>
        <begin position="26"/>
        <end position="46"/>
    </location>
</feature>
<evidence type="ECO:0000313" key="8">
    <source>
        <dbReference type="EMBL" id="CAI0404984.1"/>
    </source>
</evidence>
<comment type="caution">
    <text evidence="8">The sequence shown here is derived from an EMBL/GenBank/DDBJ whole genome shotgun (WGS) entry which is preliminary data.</text>
</comment>
<evidence type="ECO:0000256" key="3">
    <source>
        <dbReference type="ARBA" id="ARBA00038471"/>
    </source>
</evidence>
<dbReference type="Proteomes" id="UP001154282">
    <property type="component" value="Unassembled WGS sequence"/>
</dbReference>
<feature type="chain" id="PRO_5043370375" description="Pectinesterase inhibitor domain-containing protein" evidence="6">
    <location>
        <begin position="25"/>
        <end position="201"/>
    </location>
</feature>
<dbReference type="EMBL" id="CAMGYJ010000004">
    <property type="protein sequence ID" value="CAI0404984.1"/>
    <property type="molecule type" value="Genomic_DNA"/>
</dbReference>
<dbReference type="SMART" id="SM00856">
    <property type="entry name" value="PMEI"/>
    <property type="match status" value="1"/>
</dbReference>
<evidence type="ECO:0000256" key="6">
    <source>
        <dbReference type="SAM" id="SignalP"/>
    </source>
</evidence>